<proteinExistence type="predicted"/>
<accession>A0A8I1APH0</accession>
<comment type="caution">
    <text evidence="1">The sequence shown here is derived from an EMBL/GenBank/DDBJ whole genome shotgun (WGS) entry which is preliminary data.</text>
</comment>
<gene>
    <name evidence="1" type="ORF">JAO13_02345</name>
</gene>
<reference evidence="1" key="1">
    <citation type="submission" date="2020-12" db="EMBL/GenBank/DDBJ databases">
        <title>Burkholderia cepacia complex in Mexico.</title>
        <authorList>
            <person name="Estrada P."/>
        </authorList>
    </citation>
    <scope>NUCLEOTIDE SEQUENCE</scope>
    <source>
        <strain evidence="1">871</strain>
    </source>
</reference>
<dbReference type="AlphaFoldDB" id="A0A8I1APH0"/>
<evidence type="ECO:0008006" key="3">
    <source>
        <dbReference type="Google" id="ProtNLM"/>
    </source>
</evidence>
<dbReference type="EMBL" id="JAEDXG010000002">
    <property type="protein sequence ID" value="MBH9695287.1"/>
    <property type="molecule type" value="Genomic_DNA"/>
</dbReference>
<organism evidence="1 2">
    <name type="scientific">Burkholderia cepacia</name>
    <name type="common">Pseudomonas cepacia</name>
    <dbReference type="NCBI Taxonomy" id="292"/>
    <lineage>
        <taxon>Bacteria</taxon>
        <taxon>Pseudomonadati</taxon>
        <taxon>Pseudomonadota</taxon>
        <taxon>Betaproteobacteria</taxon>
        <taxon>Burkholderiales</taxon>
        <taxon>Burkholderiaceae</taxon>
        <taxon>Burkholderia</taxon>
        <taxon>Burkholderia cepacia complex</taxon>
    </lineage>
</organism>
<evidence type="ECO:0000313" key="1">
    <source>
        <dbReference type="EMBL" id="MBH9695287.1"/>
    </source>
</evidence>
<sequence>MQTIAQKIYAQFNPASGQQPGYSNRLGGKTLYVQACDAGTVLGITLTDQYGNRETVQSVGAGAKLTPAIPFVQVEITTSADANVMFLVTNGDIDVQLTQVGTNVTNSNANPVPVAIVSEPGSPFPVTVTGTVNVSGATLTATNVGINNTDANPVPVTTATSQTPATVAPVPVAANATGTTLLAADATRRAVRFYAPSTNAGPVAIVPAATDAYASAAIVLNPGDFWNETEAPGAAWYASTPTATGGTINLQTVKA</sequence>
<dbReference type="Proteomes" id="UP000645612">
    <property type="component" value="Unassembled WGS sequence"/>
</dbReference>
<evidence type="ECO:0000313" key="2">
    <source>
        <dbReference type="Proteomes" id="UP000645612"/>
    </source>
</evidence>
<protein>
    <recommendedName>
        <fullName evidence="3">Phage tail protein</fullName>
    </recommendedName>
</protein>
<dbReference type="RefSeq" id="WP_176129470.1">
    <property type="nucleotide sequence ID" value="NZ_CADDZZ010000001.1"/>
</dbReference>
<name>A0A8I1APH0_BURCE</name>